<proteinExistence type="predicted"/>
<keyword evidence="3" id="KW-1185">Reference proteome</keyword>
<organism evidence="2 3">
    <name type="scientific">Candidatus Contendobacter odensis Run_B_J11</name>
    <dbReference type="NCBI Taxonomy" id="1400861"/>
    <lineage>
        <taxon>Bacteria</taxon>
        <taxon>Pseudomonadati</taxon>
        <taxon>Pseudomonadota</taxon>
        <taxon>Gammaproteobacteria</taxon>
        <taxon>Candidatus Competibacteraceae</taxon>
        <taxon>Candidatus Contendibacter</taxon>
    </lineage>
</organism>
<dbReference type="GO" id="GO:0006935">
    <property type="term" value="P:chemotaxis"/>
    <property type="evidence" value="ECO:0007669"/>
    <property type="project" value="InterPro"/>
</dbReference>
<protein>
    <recommendedName>
        <fullName evidence="4">Methyl-accepting chemotaxis protein</fullName>
    </recommendedName>
</protein>
<dbReference type="GO" id="GO:0007165">
    <property type="term" value="P:signal transduction"/>
    <property type="evidence" value="ECO:0007669"/>
    <property type="project" value="UniProtKB-KW"/>
</dbReference>
<dbReference type="GO" id="GO:0005886">
    <property type="term" value="C:plasma membrane"/>
    <property type="evidence" value="ECO:0007669"/>
    <property type="project" value="UniProtKB-SubCell"/>
</dbReference>
<feature type="transmembrane region" description="Helical" evidence="1">
    <location>
        <begin position="12"/>
        <end position="33"/>
    </location>
</feature>
<dbReference type="EMBL" id="CBTK010000149">
    <property type="protein sequence ID" value="CDH45402.1"/>
    <property type="molecule type" value="Genomic_DNA"/>
</dbReference>
<keyword evidence="1" id="KW-0812">Transmembrane</keyword>
<dbReference type="AlphaFoldDB" id="A0A7U7GC26"/>
<dbReference type="Proteomes" id="UP000019184">
    <property type="component" value="Unassembled WGS sequence"/>
</dbReference>
<sequence>MFQNLKLRTQLNSGFAAVMVLLIIVAGTAYWGLTGAFDGFTEYRRLARASNRTAVFQDQMLNVRLSVKNFVISHSDKATQYNGPQISDRQIRWYSAT</sequence>
<evidence type="ECO:0008006" key="4">
    <source>
        <dbReference type="Google" id="ProtNLM"/>
    </source>
</evidence>
<comment type="caution">
    <text evidence="2">The sequence shown here is derived from an EMBL/GenBank/DDBJ whole genome shotgun (WGS) entry which is preliminary data.</text>
</comment>
<gene>
    <name evidence="2" type="ORF">BN874_2320004</name>
</gene>
<evidence type="ECO:0000256" key="1">
    <source>
        <dbReference type="SAM" id="Phobius"/>
    </source>
</evidence>
<evidence type="ECO:0000313" key="2">
    <source>
        <dbReference type="EMBL" id="CDH45402.1"/>
    </source>
</evidence>
<accession>A0A7U7GC26</accession>
<keyword evidence="1" id="KW-0472">Membrane</keyword>
<reference evidence="2 3" key="1">
    <citation type="journal article" date="2014" name="ISME J.">
        <title>Candidatus Competibacter-lineage genomes retrieved from metagenomes reveal functional metabolic diversity.</title>
        <authorList>
            <person name="McIlroy S.J."/>
            <person name="Albertsen M."/>
            <person name="Andresen E.K."/>
            <person name="Saunders A.M."/>
            <person name="Kristiansen R."/>
            <person name="Stokholm-Bjerregaard M."/>
            <person name="Nielsen K.L."/>
            <person name="Nielsen P.H."/>
        </authorList>
    </citation>
    <scope>NUCLEOTIDE SEQUENCE [LARGE SCALE GENOMIC DNA]</scope>
    <source>
        <strain evidence="2 3">Run_B_J11</strain>
    </source>
</reference>
<name>A0A7U7GC26_9GAMM</name>
<evidence type="ECO:0000313" key="3">
    <source>
        <dbReference type="Proteomes" id="UP000019184"/>
    </source>
</evidence>
<keyword evidence="1" id="KW-1133">Transmembrane helix</keyword>